<feature type="transmembrane region" description="Helical" evidence="8">
    <location>
        <begin position="138"/>
        <end position="159"/>
    </location>
</feature>
<keyword evidence="4" id="KW-0813">Transport</keyword>
<keyword evidence="6 8" id="KW-1133">Transmembrane helix</keyword>
<keyword evidence="5 8" id="KW-0812">Transmembrane</keyword>
<dbReference type="InterPro" id="IPR011701">
    <property type="entry name" value="MFS"/>
</dbReference>
<feature type="domain" description="Major facilitator superfamily (MFS) profile" evidence="9">
    <location>
        <begin position="9"/>
        <end position="425"/>
    </location>
</feature>
<dbReference type="Gene3D" id="1.20.1250.20">
    <property type="entry name" value="MFS general substrate transporter like domains"/>
    <property type="match status" value="1"/>
</dbReference>
<dbReference type="Proteomes" id="UP000248553">
    <property type="component" value="Unassembled WGS sequence"/>
</dbReference>
<dbReference type="CDD" id="cd17388">
    <property type="entry name" value="MFS_TetA"/>
    <property type="match status" value="1"/>
</dbReference>
<feature type="transmembrane region" description="Helical" evidence="8">
    <location>
        <begin position="306"/>
        <end position="324"/>
    </location>
</feature>
<evidence type="ECO:0000256" key="4">
    <source>
        <dbReference type="ARBA" id="ARBA00022448"/>
    </source>
</evidence>
<name>A0A328B751_9BACT</name>
<evidence type="ECO:0000259" key="9">
    <source>
        <dbReference type="PROSITE" id="PS50850"/>
    </source>
</evidence>
<dbReference type="InterPro" id="IPR020846">
    <property type="entry name" value="MFS_dom"/>
</dbReference>
<dbReference type="GO" id="GO:0016020">
    <property type="term" value="C:membrane"/>
    <property type="evidence" value="ECO:0007669"/>
    <property type="project" value="UniProtKB-SubCell"/>
</dbReference>
<feature type="transmembrane region" description="Helical" evidence="8">
    <location>
        <begin position="80"/>
        <end position="99"/>
    </location>
</feature>
<dbReference type="PROSITE" id="PS50850">
    <property type="entry name" value="MFS"/>
    <property type="match status" value="1"/>
</dbReference>
<accession>A0A328B751</accession>
<feature type="transmembrane region" description="Helical" evidence="8">
    <location>
        <begin position="187"/>
        <end position="207"/>
    </location>
</feature>
<proteinExistence type="inferred from homology"/>
<reference evidence="11" key="1">
    <citation type="submission" date="2018-05" db="EMBL/GenBank/DDBJ databases">
        <authorList>
            <person name="Nie L."/>
        </authorList>
    </citation>
    <scope>NUCLEOTIDE SEQUENCE [LARGE SCALE GENOMIC DNA]</scope>
    <source>
        <strain evidence="11">NL</strain>
    </source>
</reference>
<evidence type="ECO:0000256" key="5">
    <source>
        <dbReference type="ARBA" id="ARBA00022692"/>
    </source>
</evidence>
<evidence type="ECO:0000313" key="11">
    <source>
        <dbReference type="Proteomes" id="UP000248553"/>
    </source>
</evidence>
<comment type="similarity">
    <text evidence="3">Belongs to the major facilitator superfamily. TCR/Tet family.</text>
</comment>
<dbReference type="PRINTS" id="PR01035">
    <property type="entry name" value="TCRTETA"/>
</dbReference>
<feature type="transmembrane region" description="Helical" evidence="8">
    <location>
        <begin position="394"/>
        <end position="418"/>
    </location>
</feature>
<dbReference type="PANTHER" id="PTHR23504:SF15">
    <property type="entry name" value="MAJOR FACILITATOR SUPERFAMILY (MFS) PROFILE DOMAIN-CONTAINING PROTEIN"/>
    <property type="match status" value="1"/>
</dbReference>
<dbReference type="RefSeq" id="WP_111480524.1">
    <property type="nucleotide sequence ID" value="NZ_QHKM01000012.1"/>
</dbReference>
<dbReference type="OrthoDB" id="9793283at2"/>
<organism evidence="10 11">
    <name type="scientific">Hymenobacter edaphi</name>
    <dbReference type="NCBI Taxonomy" id="2211146"/>
    <lineage>
        <taxon>Bacteria</taxon>
        <taxon>Pseudomonadati</taxon>
        <taxon>Bacteroidota</taxon>
        <taxon>Cytophagia</taxon>
        <taxon>Cytophagales</taxon>
        <taxon>Hymenobacteraceae</taxon>
        <taxon>Hymenobacter</taxon>
    </lineage>
</organism>
<evidence type="ECO:0000256" key="6">
    <source>
        <dbReference type="ARBA" id="ARBA00022989"/>
    </source>
</evidence>
<evidence type="ECO:0000256" key="2">
    <source>
        <dbReference type="ARBA" id="ARBA00004141"/>
    </source>
</evidence>
<feature type="transmembrane region" description="Helical" evidence="8">
    <location>
        <begin position="105"/>
        <end position="126"/>
    </location>
</feature>
<dbReference type="InterPro" id="IPR005829">
    <property type="entry name" value="Sugar_transporter_CS"/>
</dbReference>
<dbReference type="Pfam" id="PF07690">
    <property type="entry name" value="MFS_1"/>
    <property type="match status" value="1"/>
</dbReference>
<dbReference type="SUPFAM" id="SSF103473">
    <property type="entry name" value="MFS general substrate transporter"/>
    <property type="match status" value="1"/>
</dbReference>
<comment type="caution">
    <text evidence="10">The sequence shown here is derived from an EMBL/GenBank/DDBJ whole genome shotgun (WGS) entry which is preliminary data.</text>
</comment>
<dbReference type="EMBL" id="QHKM01000012">
    <property type="protein sequence ID" value="RAK62727.1"/>
    <property type="molecule type" value="Genomic_DNA"/>
</dbReference>
<dbReference type="PANTHER" id="PTHR23504">
    <property type="entry name" value="MAJOR FACILITATOR SUPERFAMILY DOMAIN-CONTAINING PROTEIN 10"/>
    <property type="match status" value="1"/>
</dbReference>
<feature type="transmembrane region" description="Helical" evidence="8">
    <location>
        <begin position="12"/>
        <end position="31"/>
    </location>
</feature>
<dbReference type="GO" id="GO:0022857">
    <property type="term" value="F:transmembrane transporter activity"/>
    <property type="evidence" value="ECO:0007669"/>
    <property type="project" value="InterPro"/>
</dbReference>
<dbReference type="InterPro" id="IPR036259">
    <property type="entry name" value="MFS_trans_sf"/>
</dbReference>
<keyword evidence="11" id="KW-1185">Reference proteome</keyword>
<gene>
    <name evidence="10" type="ORF">DLM85_22940</name>
</gene>
<comment type="subcellular location">
    <subcellularLocation>
        <location evidence="2">Membrane</location>
        <topology evidence="2">Multi-pass membrane protein</topology>
    </subcellularLocation>
</comment>
<evidence type="ECO:0000256" key="1">
    <source>
        <dbReference type="ARBA" id="ARBA00003279"/>
    </source>
</evidence>
<sequence length="442" mass="47460">MAAEPRKAALGFIFVTLLIDVIGFGIIIPVVPKLIQQLTGGNISDAARYGGWLVFAFAIMQFLFSPVLGNLSDRYGRRPVLLFSLFGFGLDYLLLVVAPSIGWLFIGRLLAGVTGASMTTATAYIADVSPPEKRAQNFGMVGAAFGLGFIIGPAIGGLLSRWAPQILGGLGQLTGVVLDAAQWGPRVPFMVAALLTFVNWLYGFFVLPESLDAAHRRPFELRRANPVGSLRQLQRYPVIFGLVSSLIFIYVAAHATQSTWAYFTMEKFGWNEAWVGGSLAVIGALVALVQGLLIRYINPRLGSERSVYVGMLLYALGFLLFAFASQGWMMFLFSVPYCLGGIAGPAIQGLISAQVPPNEQGELQGGLTSLVSATSIVGPPLMTNLFSYFTGPKAPVYFPGAPFLLAAVLTVISAWLAARSLRGSAHLHRPQQTPVPEQALAE</sequence>
<dbReference type="InterPro" id="IPR001958">
    <property type="entry name" value="Tet-R_TetA/multi-R_MdtG-like"/>
</dbReference>
<feature type="transmembrane region" description="Helical" evidence="8">
    <location>
        <begin position="236"/>
        <end position="253"/>
    </location>
</feature>
<keyword evidence="7 8" id="KW-0472">Membrane</keyword>
<evidence type="ECO:0000256" key="3">
    <source>
        <dbReference type="ARBA" id="ARBA00007520"/>
    </source>
</evidence>
<evidence type="ECO:0000256" key="7">
    <source>
        <dbReference type="ARBA" id="ARBA00023136"/>
    </source>
</evidence>
<evidence type="ECO:0000313" key="10">
    <source>
        <dbReference type="EMBL" id="RAK62727.1"/>
    </source>
</evidence>
<feature type="transmembrane region" description="Helical" evidence="8">
    <location>
        <begin position="273"/>
        <end position="294"/>
    </location>
</feature>
<dbReference type="PROSITE" id="PS00216">
    <property type="entry name" value="SUGAR_TRANSPORT_1"/>
    <property type="match status" value="1"/>
</dbReference>
<dbReference type="AlphaFoldDB" id="A0A328B751"/>
<evidence type="ECO:0000256" key="8">
    <source>
        <dbReference type="SAM" id="Phobius"/>
    </source>
</evidence>
<comment type="function">
    <text evidence="1">Resistance to tetracycline by an active tetracycline efflux. This is an energy-dependent process that decreases the accumulation of the antibiotic in whole cells. This protein functions as a metal-tetracycline/H(+) antiporter.</text>
</comment>
<protein>
    <submittedName>
        <fullName evidence="10">Tetracycline resistance MFS efflux pump</fullName>
    </submittedName>
</protein>
<feature type="transmembrane region" description="Helical" evidence="8">
    <location>
        <begin position="51"/>
        <end position="68"/>
    </location>
</feature>